<reference evidence="2" key="1">
    <citation type="submission" date="2018-05" db="EMBL/GenBank/DDBJ databases">
        <title>Draft genome of Mucuna pruriens seed.</title>
        <authorList>
            <person name="Nnadi N.E."/>
            <person name="Vos R."/>
            <person name="Hasami M.H."/>
            <person name="Devisetty U.K."/>
            <person name="Aguiy J.C."/>
        </authorList>
    </citation>
    <scope>NUCLEOTIDE SEQUENCE [LARGE SCALE GENOMIC DNA]</scope>
    <source>
        <strain evidence="2">JCA_2017</strain>
    </source>
</reference>
<comment type="caution">
    <text evidence="2">The sequence shown here is derived from an EMBL/GenBank/DDBJ whole genome shotgun (WGS) entry which is preliminary data.</text>
</comment>
<feature type="transmembrane region" description="Helical" evidence="1">
    <location>
        <begin position="252"/>
        <end position="276"/>
    </location>
</feature>
<keyword evidence="1" id="KW-0472">Membrane</keyword>
<sequence>MATAPSESNDASDHVVELIVRDAEPDADADADDEDHISPLLSHPERPKINIFTVSYPRTKPRDEVTRLLESETSPFTQFILWVWNGSRYSGLLCMALSSTIYFLMGVLTNIFSVFPHFNFCNNNFDLAVQAIPLFETAFTRCTIILILSYLWLRRSEQPLFGTSNVRIILLLRAFTGCISMSSFRLPFSQAIVLNSTIPIMASIMAKVFLVVSLVCCSSSEKCLLHKNLDFPGQLVKAKEASNAHAKAGHHVFVILLGLFSSIIGGTSYCLIRAGANASDQP</sequence>
<evidence type="ECO:0000256" key="1">
    <source>
        <dbReference type="SAM" id="Phobius"/>
    </source>
</evidence>
<protein>
    <submittedName>
        <fullName evidence="2">Uncharacterized protein</fullName>
    </submittedName>
</protein>
<organism evidence="2 3">
    <name type="scientific">Mucuna pruriens</name>
    <name type="common">Velvet bean</name>
    <name type="synonym">Dolichos pruriens</name>
    <dbReference type="NCBI Taxonomy" id="157652"/>
    <lineage>
        <taxon>Eukaryota</taxon>
        <taxon>Viridiplantae</taxon>
        <taxon>Streptophyta</taxon>
        <taxon>Embryophyta</taxon>
        <taxon>Tracheophyta</taxon>
        <taxon>Spermatophyta</taxon>
        <taxon>Magnoliopsida</taxon>
        <taxon>eudicotyledons</taxon>
        <taxon>Gunneridae</taxon>
        <taxon>Pentapetalae</taxon>
        <taxon>rosids</taxon>
        <taxon>fabids</taxon>
        <taxon>Fabales</taxon>
        <taxon>Fabaceae</taxon>
        <taxon>Papilionoideae</taxon>
        <taxon>50 kb inversion clade</taxon>
        <taxon>NPAAA clade</taxon>
        <taxon>indigoferoid/millettioid clade</taxon>
        <taxon>Phaseoleae</taxon>
        <taxon>Mucuna</taxon>
    </lineage>
</organism>
<feature type="non-terminal residue" evidence="2">
    <location>
        <position position="282"/>
    </location>
</feature>
<dbReference type="STRING" id="157652.A0A371IDI3"/>
<accession>A0A371IDI3</accession>
<feature type="transmembrane region" description="Helical" evidence="1">
    <location>
        <begin position="127"/>
        <end position="153"/>
    </location>
</feature>
<feature type="transmembrane region" description="Helical" evidence="1">
    <location>
        <begin position="198"/>
        <end position="217"/>
    </location>
</feature>
<name>A0A371IDI3_MUCPR</name>
<dbReference type="Proteomes" id="UP000257109">
    <property type="component" value="Unassembled WGS sequence"/>
</dbReference>
<dbReference type="OrthoDB" id="306876at2759"/>
<dbReference type="EMBL" id="QJKJ01000341">
    <property type="protein sequence ID" value="RDY13111.1"/>
    <property type="molecule type" value="Genomic_DNA"/>
</dbReference>
<dbReference type="AlphaFoldDB" id="A0A371IDI3"/>
<evidence type="ECO:0000313" key="3">
    <source>
        <dbReference type="Proteomes" id="UP000257109"/>
    </source>
</evidence>
<feature type="non-terminal residue" evidence="2">
    <location>
        <position position="1"/>
    </location>
</feature>
<feature type="transmembrane region" description="Helical" evidence="1">
    <location>
        <begin position="92"/>
        <end position="115"/>
    </location>
</feature>
<proteinExistence type="predicted"/>
<evidence type="ECO:0000313" key="2">
    <source>
        <dbReference type="EMBL" id="RDY13111.1"/>
    </source>
</evidence>
<keyword evidence="1" id="KW-0812">Transmembrane</keyword>
<keyword evidence="3" id="KW-1185">Reference proteome</keyword>
<keyword evidence="1" id="KW-1133">Transmembrane helix</keyword>
<feature type="transmembrane region" description="Helical" evidence="1">
    <location>
        <begin position="165"/>
        <end position="186"/>
    </location>
</feature>
<gene>
    <name evidence="2" type="ORF">CR513_02001</name>
</gene>